<evidence type="ECO:0000256" key="3">
    <source>
        <dbReference type="ARBA" id="ARBA00022722"/>
    </source>
</evidence>
<dbReference type="PANTHER" id="PTHR34072">
    <property type="entry name" value="ENZYMATIC POLYPROTEIN-RELATED"/>
    <property type="match status" value="1"/>
</dbReference>
<evidence type="ECO:0000256" key="5">
    <source>
        <dbReference type="ARBA" id="ARBA00022801"/>
    </source>
</evidence>
<feature type="domain" description="Reverse transcriptase Ty1/copia-type" evidence="9">
    <location>
        <begin position="151"/>
        <end position="309"/>
    </location>
</feature>
<evidence type="ECO:0000313" key="11">
    <source>
        <dbReference type="EMBL" id="KAL0434194.1"/>
    </source>
</evidence>
<organism evidence="11">
    <name type="scientific">Sesamum latifolium</name>
    <dbReference type="NCBI Taxonomy" id="2727402"/>
    <lineage>
        <taxon>Eukaryota</taxon>
        <taxon>Viridiplantae</taxon>
        <taxon>Streptophyta</taxon>
        <taxon>Embryophyta</taxon>
        <taxon>Tracheophyta</taxon>
        <taxon>Spermatophyta</taxon>
        <taxon>Magnoliopsida</taxon>
        <taxon>eudicotyledons</taxon>
        <taxon>Gunneridae</taxon>
        <taxon>Pentapetalae</taxon>
        <taxon>asterids</taxon>
        <taxon>lamiids</taxon>
        <taxon>Lamiales</taxon>
        <taxon>Pedaliaceae</taxon>
        <taxon>Sesamum</taxon>
    </lineage>
</organism>
<name>A0AAW2VWZ3_9LAMI</name>
<evidence type="ECO:0000256" key="1">
    <source>
        <dbReference type="ARBA" id="ARBA00022679"/>
    </source>
</evidence>
<evidence type="ECO:0000256" key="8">
    <source>
        <dbReference type="SAM" id="SignalP"/>
    </source>
</evidence>
<protein>
    <submittedName>
        <fullName evidence="11">Retrovirus-related Pol polyprotein from transposon RE1</fullName>
    </submittedName>
</protein>
<keyword evidence="2" id="KW-0548">Nucleotidyltransferase</keyword>
<dbReference type="InterPro" id="IPR043502">
    <property type="entry name" value="DNA/RNA_pol_sf"/>
</dbReference>
<feature type="domain" description="Reverse transcriptase RNase H-like" evidence="10">
    <location>
        <begin position="327"/>
        <end position="394"/>
    </location>
</feature>
<evidence type="ECO:0000256" key="6">
    <source>
        <dbReference type="ARBA" id="ARBA00022918"/>
    </source>
</evidence>
<dbReference type="SUPFAM" id="SSF56672">
    <property type="entry name" value="DNA/RNA polymerases"/>
    <property type="match status" value="1"/>
</dbReference>
<feature type="region of interest" description="Disordered" evidence="7">
    <location>
        <begin position="33"/>
        <end position="75"/>
    </location>
</feature>
<reference evidence="11" key="2">
    <citation type="journal article" date="2024" name="Plant">
        <title>Genomic evolution and insights into agronomic trait innovations of Sesamum species.</title>
        <authorList>
            <person name="Miao H."/>
            <person name="Wang L."/>
            <person name="Qu L."/>
            <person name="Liu H."/>
            <person name="Sun Y."/>
            <person name="Le M."/>
            <person name="Wang Q."/>
            <person name="Wei S."/>
            <person name="Zheng Y."/>
            <person name="Lin W."/>
            <person name="Duan Y."/>
            <person name="Cao H."/>
            <person name="Xiong S."/>
            <person name="Wang X."/>
            <person name="Wei L."/>
            <person name="Li C."/>
            <person name="Ma Q."/>
            <person name="Ju M."/>
            <person name="Zhao R."/>
            <person name="Li G."/>
            <person name="Mu C."/>
            <person name="Tian Q."/>
            <person name="Mei H."/>
            <person name="Zhang T."/>
            <person name="Gao T."/>
            <person name="Zhang H."/>
        </authorList>
    </citation>
    <scope>NUCLEOTIDE SEQUENCE</scope>
    <source>
        <strain evidence="11">KEN1</strain>
    </source>
</reference>
<dbReference type="AlphaFoldDB" id="A0AAW2VWZ3"/>
<dbReference type="InterPro" id="IPR041373">
    <property type="entry name" value="RT_RNaseH"/>
</dbReference>
<evidence type="ECO:0000256" key="2">
    <source>
        <dbReference type="ARBA" id="ARBA00022695"/>
    </source>
</evidence>
<evidence type="ECO:0000259" key="9">
    <source>
        <dbReference type="Pfam" id="PF07727"/>
    </source>
</evidence>
<evidence type="ECO:0000256" key="4">
    <source>
        <dbReference type="ARBA" id="ARBA00022759"/>
    </source>
</evidence>
<comment type="caution">
    <text evidence="11">The sequence shown here is derived from an EMBL/GenBank/DDBJ whole genome shotgun (WGS) entry which is preliminary data.</text>
</comment>
<accession>A0AAW2VWZ3</accession>
<dbReference type="Pfam" id="PF17917">
    <property type="entry name" value="RT_RNaseH"/>
    <property type="match status" value="1"/>
</dbReference>
<keyword evidence="3" id="KW-0540">Nuclease</keyword>
<gene>
    <name evidence="11" type="ORF">Slati_2753700</name>
</gene>
<sequence length="402" mass="44629">MSISFPTPSLSPVLLLFFALGFDPMDAAVLSPAPPMHSASSLPSSPTTTQSLPIPAPAPTSTSSPTLQPSSSALNPPLCKTTRTITKPQRLNDFVCHTTSCVPTVHLTLAYACFVASLSTLREPRTYKQATQHQEWVDAMQQEILALEKIHTWDVTPLPPGKHPIGCKWVFKLKMRDDGSVESCKARFVAKGFSQIEGVDYAECFSPVAKAVTVRLFLAISSAFGWPLHQLDINNAFLQGFIDDEVYMQPPEGYLVQSGHVCKLRKSLYSLKQASRQWNQELTSKLLSFGFSQSGHDHCLFVKGAAATAFIALKKAMLFLPVLQLPNFSQPFDVMMDASQVAVGPVLSQQRHPVAFFSKKMSPKMQASSTYEREMFAITEAVRKWHQYLLVVDFIYIQIRRV</sequence>
<proteinExistence type="predicted"/>
<dbReference type="Gene3D" id="3.10.20.370">
    <property type="match status" value="1"/>
</dbReference>
<evidence type="ECO:0000259" key="10">
    <source>
        <dbReference type="Pfam" id="PF17917"/>
    </source>
</evidence>
<keyword evidence="8" id="KW-0732">Signal</keyword>
<evidence type="ECO:0000256" key="7">
    <source>
        <dbReference type="SAM" id="MobiDB-lite"/>
    </source>
</evidence>
<dbReference type="Pfam" id="PF07727">
    <property type="entry name" value="RVT_2"/>
    <property type="match status" value="1"/>
</dbReference>
<dbReference type="EMBL" id="JACGWN010000009">
    <property type="protein sequence ID" value="KAL0434194.1"/>
    <property type="molecule type" value="Genomic_DNA"/>
</dbReference>
<feature type="compositionally biased region" description="Low complexity" evidence="7">
    <location>
        <begin position="36"/>
        <end position="74"/>
    </location>
</feature>
<dbReference type="InterPro" id="IPR013103">
    <property type="entry name" value="RVT_2"/>
</dbReference>
<keyword evidence="6" id="KW-0695">RNA-directed DNA polymerase</keyword>
<dbReference type="PANTHER" id="PTHR34072:SF50">
    <property type="entry name" value="NUCLEOTIDYLTRANSFERASE, RIBONUCLEASE H"/>
    <property type="match status" value="1"/>
</dbReference>
<feature type="chain" id="PRO_5043486832" evidence="8">
    <location>
        <begin position="28"/>
        <end position="402"/>
    </location>
</feature>
<keyword evidence="4" id="KW-0255">Endonuclease</keyword>
<keyword evidence="5" id="KW-0378">Hydrolase</keyword>
<feature type="signal peptide" evidence="8">
    <location>
        <begin position="1"/>
        <end position="27"/>
    </location>
</feature>
<keyword evidence="1" id="KW-0808">Transferase</keyword>
<reference evidence="11" key="1">
    <citation type="submission" date="2020-06" db="EMBL/GenBank/DDBJ databases">
        <authorList>
            <person name="Li T."/>
            <person name="Hu X."/>
            <person name="Zhang T."/>
            <person name="Song X."/>
            <person name="Zhang H."/>
            <person name="Dai N."/>
            <person name="Sheng W."/>
            <person name="Hou X."/>
            <person name="Wei L."/>
        </authorList>
    </citation>
    <scope>NUCLEOTIDE SEQUENCE</scope>
    <source>
        <strain evidence="11">KEN1</strain>
        <tissue evidence="11">Leaf</tissue>
    </source>
</reference>